<dbReference type="Pfam" id="PF00593">
    <property type="entry name" value="TonB_dep_Rec_b-barrel"/>
    <property type="match status" value="1"/>
</dbReference>
<name>A0A9X4R8X7_9BURK</name>
<evidence type="ECO:0000313" key="18">
    <source>
        <dbReference type="Proteomes" id="UP001152766"/>
    </source>
</evidence>
<evidence type="ECO:0000256" key="14">
    <source>
        <dbReference type="SAM" id="SignalP"/>
    </source>
</evidence>
<evidence type="ECO:0000256" key="7">
    <source>
        <dbReference type="ARBA" id="ARBA00023077"/>
    </source>
</evidence>
<dbReference type="Gene3D" id="2.40.170.20">
    <property type="entry name" value="TonB-dependent receptor, beta-barrel domain"/>
    <property type="match status" value="1"/>
</dbReference>
<accession>A0A9X4R8X7</accession>
<dbReference type="PANTHER" id="PTHR30069:SF29">
    <property type="entry name" value="HEMOGLOBIN AND HEMOGLOBIN-HAPTOGLOBIN-BINDING PROTEIN 1-RELATED"/>
    <property type="match status" value="1"/>
</dbReference>
<proteinExistence type="inferred from homology"/>
<dbReference type="EMBL" id="SGUG01000021">
    <property type="protein sequence ID" value="MDG0863698.1"/>
    <property type="molecule type" value="Genomic_DNA"/>
</dbReference>
<evidence type="ECO:0000256" key="10">
    <source>
        <dbReference type="ARBA" id="ARBA00023237"/>
    </source>
</evidence>
<evidence type="ECO:0000256" key="6">
    <source>
        <dbReference type="ARBA" id="ARBA00022729"/>
    </source>
</evidence>
<feature type="region of interest" description="Disordered" evidence="13">
    <location>
        <begin position="38"/>
        <end position="62"/>
    </location>
</feature>
<dbReference type="SUPFAM" id="SSF56935">
    <property type="entry name" value="Porins"/>
    <property type="match status" value="1"/>
</dbReference>
<dbReference type="InterPro" id="IPR036942">
    <property type="entry name" value="Beta-barrel_TonB_sf"/>
</dbReference>
<evidence type="ECO:0000256" key="12">
    <source>
        <dbReference type="RuleBase" id="RU003357"/>
    </source>
</evidence>
<dbReference type="PANTHER" id="PTHR30069">
    <property type="entry name" value="TONB-DEPENDENT OUTER MEMBRANE RECEPTOR"/>
    <property type="match status" value="1"/>
</dbReference>
<dbReference type="Pfam" id="PF07715">
    <property type="entry name" value="Plug"/>
    <property type="match status" value="1"/>
</dbReference>
<sequence>MIARRTVQIPRSPRLKAPALASLLLCPALVLAQQEVDRAQNNSPSPGNPQLERVSVTRQQTDADLRRREPVAKQLYGREELDKYGDTQLSDVLKRLPGINVSGGQLRMRGLGGAYTQILVNGEPAPPGFSLDNLNPQQVERVEVTKAPTADQSAQAIAGTLNIILKDAPRVVQKDLRPGLAYANEKPVINGGFTYGDRAVGGLGFVIPVSLYQWHFRNELDGERLTNANPTMPGQLRQHVGNEGHDLAFGRGFNVSPRLNWKMGDDETLTLQGFFVDNRFHNEGANTVARLPDSDPLYTPRTIDETTRNRGTFSAERLNLQYNNRFSEDRRIELRAGVGSGGADFNFDFEGRNGATPVSRTTTGKNRNHNATLSGKYSQYAGEAHTLTTGAELERKVRDENRTTIENGQPLLPGIEGQPFDATITRSAVFAQDEWEINKQWSAYFGLRHEQIKTDSRGSADAVGSSDFSSMSRVTTPVLHLNFKPDPNGKGSGRDLVRASLTRSYKAPDVQQLINRPSINTTDPLTQGNTPTTPDRIGNPALQPELATGLDIAYESYLPAGGLVSVSLFHRRITNLIRTDQPRLMTVPWAPTQRWVITQINLSKATTEGLELEVKGRAGELFPGLFEPTTALSLRASLNLYRSRVGDIPGPDNRLEGQQPWQFNFGADYRLKSLPVNMGFSAQIAPRFDVRQSDLQSQQTLASRSLDAFAAMQLGKQDSVRVSVNGLFQPRQGTRLSFTKLDDFSLNERQPVAWWAVNWEHKF</sequence>
<reference evidence="17" key="1">
    <citation type="submission" date="2019-02" db="EMBL/GenBank/DDBJ databases">
        <title>Draft genome of the type strain Pelomonas aquatica CCUG 52575T.</title>
        <authorList>
            <person name="Gomila M."/>
            <person name="Lalucat J."/>
        </authorList>
    </citation>
    <scope>NUCLEOTIDE SEQUENCE</scope>
    <source>
        <strain evidence="17">CCUG 52575</strain>
    </source>
</reference>
<feature type="chain" id="PRO_5040808746" evidence="14">
    <location>
        <begin position="33"/>
        <end position="763"/>
    </location>
</feature>
<dbReference type="InterPro" id="IPR039426">
    <property type="entry name" value="TonB-dep_rcpt-like"/>
</dbReference>
<feature type="region of interest" description="Disordered" evidence="13">
    <location>
        <begin position="514"/>
        <end position="540"/>
    </location>
</feature>
<keyword evidence="10 11" id="KW-0998">Cell outer membrane</keyword>
<evidence type="ECO:0000256" key="4">
    <source>
        <dbReference type="ARBA" id="ARBA00022452"/>
    </source>
</evidence>
<dbReference type="Gene3D" id="2.170.130.10">
    <property type="entry name" value="TonB-dependent receptor, plug domain"/>
    <property type="match status" value="1"/>
</dbReference>
<dbReference type="GO" id="GO:0044718">
    <property type="term" value="P:siderophore transmembrane transport"/>
    <property type="evidence" value="ECO:0007669"/>
    <property type="project" value="TreeGrafter"/>
</dbReference>
<evidence type="ECO:0000313" key="17">
    <source>
        <dbReference type="EMBL" id="MDG0863698.1"/>
    </source>
</evidence>
<dbReference type="InterPro" id="IPR012910">
    <property type="entry name" value="Plug_dom"/>
</dbReference>
<keyword evidence="6 14" id="KW-0732">Signal</keyword>
<keyword evidence="5 11" id="KW-0812">Transmembrane</keyword>
<evidence type="ECO:0000256" key="13">
    <source>
        <dbReference type="SAM" id="MobiDB-lite"/>
    </source>
</evidence>
<dbReference type="Proteomes" id="UP001152766">
    <property type="component" value="Unassembled WGS sequence"/>
</dbReference>
<feature type="signal peptide" evidence="14">
    <location>
        <begin position="1"/>
        <end position="32"/>
    </location>
</feature>
<evidence type="ECO:0000256" key="3">
    <source>
        <dbReference type="ARBA" id="ARBA00022448"/>
    </source>
</evidence>
<keyword evidence="4 11" id="KW-1134">Transmembrane beta strand</keyword>
<comment type="subcellular location">
    <subcellularLocation>
        <location evidence="1 11">Cell outer membrane</location>
        <topology evidence="1 11">Multi-pass membrane protein</topology>
    </subcellularLocation>
</comment>
<dbReference type="PROSITE" id="PS52016">
    <property type="entry name" value="TONB_DEPENDENT_REC_3"/>
    <property type="match status" value="1"/>
</dbReference>
<evidence type="ECO:0000256" key="2">
    <source>
        <dbReference type="ARBA" id="ARBA00009810"/>
    </source>
</evidence>
<evidence type="ECO:0000256" key="5">
    <source>
        <dbReference type="ARBA" id="ARBA00022692"/>
    </source>
</evidence>
<protein>
    <submittedName>
        <fullName evidence="17">TonB-dependent receptor</fullName>
    </submittedName>
</protein>
<keyword evidence="7 12" id="KW-0798">TonB box</keyword>
<feature type="domain" description="TonB-dependent receptor plug" evidence="16">
    <location>
        <begin position="68"/>
        <end position="160"/>
    </location>
</feature>
<dbReference type="InterPro" id="IPR000531">
    <property type="entry name" value="Beta-barrel_TonB"/>
</dbReference>
<keyword evidence="8 11" id="KW-0472">Membrane</keyword>
<evidence type="ECO:0000256" key="8">
    <source>
        <dbReference type="ARBA" id="ARBA00023136"/>
    </source>
</evidence>
<feature type="domain" description="TonB-dependent receptor-like beta-barrel" evidence="15">
    <location>
        <begin position="277"/>
        <end position="725"/>
    </location>
</feature>
<dbReference type="InterPro" id="IPR037066">
    <property type="entry name" value="Plug_dom_sf"/>
</dbReference>
<dbReference type="CDD" id="cd01347">
    <property type="entry name" value="ligand_gated_channel"/>
    <property type="match status" value="1"/>
</dbReference>
<organism evidence="17 18">
    <name type="scientific">Pelomonas aquatica</name>
    <dbReference type="NCBI Taxonomy" id="431058"/>
    <lineage>
        <taxon>Bacteria</taxon>
        <taxon>Pseudomonadati</taxon>
        <taxon>Pseudomonadota</taxon>
        <taxon>Betaproteobacteria</taxon>
        <taxon>Burkholderiales</taxon>
        <taxon>Sphaerotilaceae</taxon>
        <taxon>Roseateles</taxon>
    </lineage>
</organism>
<evidence type="ECO:0000259" key="16">
    <source>
        <dbReference type="Pfam" id="PF07715"/>
    </source>
</evidence>
<evidence type="ECO:0000256" key="11">
    <source>
        <dbReference type="PROSITE-ProRule" id="PRU01360"/>
    </source>
</evidence>
<dbReference type="GO" id="GO:0015344">
    <property type="term" value="F:siderophore uptake transmembrane transporter activity"/>
    <property type="evidence" value="ECO:0007669"/>
    <property type="project" value="TreeGrafter"/>
</dbReference>
<comment type="similarity">
    <text evidence="2 11 12">Belongs to the TonB-dependent receptor family.</text>
</comment>
<evidence type="ECO:0000259" key="15">
    <source>
        <dbReference type="Pfam" id="PF00593"/>
    </source>
</evidence>
<dbReference type="AlphaFoldDB" id="A0A9X4R8X7"/>
<evidence type="ECO:0000256" key="1">
    <source>
        <dbReference type="ARBA" id="ARBA00004571"/>
    </source>
</evidence>
<keyword evidence="18" id="KW-1185">Reference proteome</keyword>
<comment type="caution">
    <text evidence="17">The sequence shown here is derived from an EMBL/GenBank/DDBJ whole genome shotgun (WGS) entry which is preliminary data.</text>
</comment>
<evidence type="ECO:0000256" key="9">
    <source>
        <dbReference type="ARBA" id="ARBA00023170"/>
    </source>
</evidence>
<dbReference type="GO" id="GO:0009279">
    <property type="term" value="C:cell outer membrane"/>
    <property type="evidence" value="ECO:0007669"/>
    <property type="project" value="UniProtKB-SubCell"/>
</dbReference>
<feature type="compositionally biased region" description="Polar residues" evidence="13">
    <location>
        <begin position="514"/>
        <end position="533"/>
    </location>
</feature>
<gene>
    <name evidence="17" type="ORF">EXJ73_14625</name>
</gene>
<keyword evidence="9 17" id="KW-0675">Receptor</keyword>
<keyword evidence="3 11" id="KW-0813">Transport</keyword>